<dbReference type="RefSeq" id="XP_016234684.1">
    <property type="nucleotide sequence ID" value="XM_016381582.1"/>
</dbReference>
<evidence type="ECO:0000259" key="7">
    <source>
        <dbReference type="Pfam" id="PF22725"/>
    </source>
</evidence>
<keyword evidence="2" id="KW-0560">Oxidoreductase</keyword>
<dbReference type="GO" id="GO:0047837">
    <property type="term" value="F:D-xylose 1-dehydrogenase (NADP+) activity"/>
    <property type="evidence" value="ECO:0007669"/>
    <property type="project" value="UniProtKB-EC"/>
</dbReference>
<gene>
    <name evidence="8" type="ORF">PV08_07252</name>
</gene>
<sequence length="392" mass="43435">MAEVKARTVRWGFMATGDIAKTFAKDILIDPTTRSTDDITHVVTGVASSSSVDSARRFYSEIVQPRQPSNVICSTYGSYEELVRDPAVDLVYISTPHSHHFQNCMTALNNGKAVLCEKPVAVNAHQARKLHEVAKQKGLFFMEAVWTRFFPLSVAVRQLIKDGVIGDVLRVYVNNSTGTDVEALDASHRYLNAALGGGALLDIGVYALTWLFQTLYHTQDPELRQPPSAMSSLVEFHEPSGTDQMTSLIMRFDMPSNSRLKVAHGIATTSMVLPDAGNQDGPTVHIYGLEGEIQVWGPAHRAQRIKVIPKAGHGVAWERHFPIPAQGHGMFWEADEAARCWLDGKLECPAISWDESTLVMEVADEIRRQANIVYPDEIETTEWPVQLGARRG</sequence>
<accession>A0A0D2B6I3</accession>
<protein>
    <recommendedName>
        <fullName evidence="3">D-xylose 1-dehydrogenase (NADP(+), D-xylono-1,5-lactone-forming)</fullName>
        <ecNumber evidence="3">1.1.1.179</ecNumber>
    </recommendedName>
    <alternativeName>
        <fullName evidence="4">D-xylose-NADP dehydrogenase</fullName>
    </alternativeName>
</protein>
<comment type="similarity">
    <text evidence="1">Belongs to the Gfo/Idh/MocA family.</text>
</comment>
<dbReference type="InterPro" id="IPR055170">
    <property type="entry name" value="GFO_IDH_MocA-like_dom"/>
</dbReference>
<dbReference type="EC" id="1.1.1.179" evidence="3"/>
<evidence type="ECO:0000256" key="5">
    <source>
        <dbReference type="ARBA" id="ARBA00049233"/>
    </source>
</evidence>
<dbReference type="GeneID" id="27334335"/>
<evidence type="ECO:0000256" key="1">
    <source>
        <dbReference type="ARBA" id="ARBA00010928"/>
    </source>
</evidence>
<dbReference type="VEuPathDB" id="FungiDB:PV08_07252"/>
<dbReference type="AlphaFoldDB" id="A0A0D2B6I3"/>
<evidence type="ECO:0000313" key="8">
    <source>
        <dbReference type="EMBL" id="KIW14468.1"/>
    </source>
</evidence>
<dbReference type="PANTHER" id="PTHR22604:SF115">
    <property type="entry name" value="DIHYDRODIOL DEHYDROGENASE, PUTATIVE (AFU_ORTHOLOGUE AFUA_1G07520)-RELATED"/>
    <property type="match status" value="1"/>
</dbReference>
<reference evidence="8 9" key="1">
    <citation type="submission" date="2015-01" db="EMBL/GenBank/DDBJ databases">
        <title>The Genome Sequence of Exophiala spinifera CBS89968.</title>
        <authorList>
            <consortium name="The Broad Institute Genomics Platform"/>
            <person name="Cuomo C."/>
            <person name="de Hoog S."/>
            <person name="Gorbushina A."/>
            <person name="Stielow B."/>
            <person name="Teixiera M."/>
            <person name="Abouelleil A."/>
            <person name="Chapman S.B."/>
            <person name="Priest M."/>
            <person name="Young S.K."/>
            <person name="Wortman J."/>
            <person name="Nusbaum C."/>
            <person name="Birren B."/>
        </authorList>
    </citation>
    <scope>NUCLEOTIDE SEQUENCE [LARGE SCALE GENOMIC DNA]</scope>
    <source>
        <strain evidence="8 9">CBS 89968</strain>
    </source>
</reference>
<organism evidence="8 9">
    <name type="scientific">Exophiala spinifera</name>
    <dbReference type="NCBI Taxonomy" id="91928"/>
    <lineage>
        <taxon>Eukaryota</taxon>
        <taxon>Fungi</taxon>
        <taxon>Dikarya</taxon>
        <taxon>Ascomycota</taxon>
        <taxon>Pezizomycotina</taxon>
        <taxon>Eurotiomycetes</taxon>
        <taxon>Chaetothyriomycetidae</taxon>
        <taxon>Chaetothyriales</taxon>
        <taxon>Herpotrichiellaceae</taxon>
        <taxon>Exophiala</taxon>
    </lineage>
</organism>
<dbReference type="EMBL" id="KN847496">
    <property type="protein sequence ID" value="KIW14468.1"/>
    <property type="molecule type" value="Genomic_DNA"/>
</dbReference>
<evidence type="ECO:0000256" key="4">
    <source>
        <dbReference type="ARBA" id="ARBA00042988"/>
    </source>
</evidence>
<feature type="domain" description="GFO/IDH/MocA-like oxidoreductase" evidence="7">
    <location>
        <begin position="155"/>
        <end position="293"/>
    </location>
</feature>
<dbReference type="PANTHER" id="PTHR22604">
    <property type="entry name" value="OXIDOREDUCTASES"/>
    <property type="match status" value="1"/>
</dbReference>
<dbReference type="Gene3D" id="3.40.50.720">
    <property type="entry name" value="NAD(P)-binding Rossmann-like Domain"/>
    <property type="match status" value="1"/>
</dbReference>
<evidence type="ECO:0000259" key="6">
    <source>
        <dbReference type="Pfam" id="PF01408"/>
    </source>
</evidence>
<dbReference type="InterPro" id="IPR000683">
    <property type="entry name" value="Gfo/Idh/MocA-like_OxRdtase_N"/>
</dbReference>
<dbReference type="OrthoDB" id="2129491at2759"/>
<dbReference type="InterPro" id="IPR050984">
    <property type="entry name" value="Gfo/Idh/MocA_domain"/>
</dbReference>
<evidence type="ECO:0000256" key="2">
    <source>
        <dbReference type="ARBA" id="ARBA00023002"/>
    </source>
</evidence>
<evidence type="ECO:0000256" key="3">
    <source>
        <dbReference type="ARBA" id="ARBA00038984"/>
    </source>
</evidence>
<dbReference type="HOGENOM" id="CLU_023194_7_2_1"/>
<comment type="catalytic activity">
    <reaction evidence="5">
        <text>D-xylose + NADP(+) = D-xylono-1,5-lactone + NADPH + H(+)</text>
        <dbReference type="Rhea" id="RHEA:22000"/>
        <dbReference type="ChEBI" id="CHEBI:15378"/>
        <dbReference type="ChEBI" id="CHEBI:15867"/>
        <dbReference type="ChEBI" id="CHEBI:53455"/>
        <dbReference type="ChEBI" id="CHEBI:57783"/>
        <dbReference type="ChEBI" id="CHEBI:58349"/>
        <dbReference type="EC" id="1.1.1.179"/>
    </reaction>
</comment>
<dbReference type="Gene3D" id="3.30.360.10">
    <property type="entry name" value="Dihydrodipicolinate Reductase, domain 2"/>
    <property type="match status" value="1"/>
</dbReference>
<dbReference type="Pfam" id="PF22725">
    <property type="entry name" value="GFO_IDH_MocA_C3"/>
    <property type="match status" value="1"/>
</dbReference>
<evidence type="ECO:0000313" key="9">
    <source>
        <dbReference type="Proteomes" id="UP000053328"/>
    </source>
</evidence>
<feature type="domain" description="Gfo/Idh/MocA-like oxidoreductase N-terminal" evidence="6">
    <location>
        <begin position="71"/>
        <end position="142"/>
    </location>
</feature>
<dbReference type="STRING" id="91928.A0A0D2B6I3"/>
<keyword evidence="9" id="KW-1185">Reference proteome</keyword>
<dbReference type="SUPFAM" id="SSF51735">
    <property type="entry name" value="NAD(P)-binding Rossmann-fold domains"/>
    <property type="match status" value="1"/>
</dbReference>
<dbReference type="GO" id="GO:0000166">
    <property type="term" value="F:nucleotide binding"/>
    <property type="evidence" value="ECO:0007669"/>
    <property type="project" value="InterPro"/>
</dbReference>
<dbReference type="InterPro" id="IPR036291">
    <property type="entry name" value="NAD(P)-bd_dom_sf"/>
</dbReference>
<dbReference type="Pfam" id="PF01408">
    <property type="entry name" value="GFO_IDH_MocA"/>
    <property type="match status" value="1"/>
</dbReference>
<proteinExistence type="inferred from homology"/>
<name>A0A0D2B6I3_9EURO</name>
<dbReference type="SUPFAM" id="SSF55347">
    <property type="entry name" value="Glyceraldehyde-3-phosphate dehydrogenase-like, C-terminal domain"/>
    <property type="match status" value="1"/>
</dbReference>
<dbReference type="Proteomes" id="UP000053328">
    <property type="component" value="Unassembled WGS sequence"/>
</dbReference>